<reference evidence="1 2" key="1">
    <citation type="submission" date="2015-06" db="EMBL/GenBank/DDBJ databases">
        <title>Draft genome sequence of an Alphaproteobacteria species associated to the Mediterranean sponge Oscarella lobularis.</title>
        <authorList>
            <person name="Jourda C."/>
            <person name="Santini S."/>
            <person name="Claverie J.-M."/>
        </authorList>
    </citation>
    <scope>NUCLEOTIDE SEQUENCE [LARGE SCALE GENOMIC DNA]</scope>
    <source>
        <strain evidence="1">IGS</strain>
    </source>
</reference>
<keyword evidence="2" id="KW-1185">Reference proteome</keyword>
<evidence type="ECO:0000313" key="2">
    <source>
        <dbReference type="Proteomes" id="UP000037178"/>
    </source>
</evidence>
<evidence type="ECO:0000313" key="1">
    <source>
        <dbReference type="EMBL" id="KMW58682.1"/>
    </source>
</evidence>
<gene>
    <name evidence="1" type="ORF">AIOL_003661</name>
</gene>
<dbReference type="AlphaFoldDB" id="A0A0J9E7K4"/>
<name>A0A0J9E7K4_9RHOB</name>
<proteinExistence type="predicted"/>
<protein>
    <submittedName>
        <fullName evidence="1">Uncharacterized protein</fullName>
    </submittedName>
</protein>
<sequence>MDLVTGKKLTRLGIKLSVTNNGRIQGRAFGKPVTGNWRWQNGAFCRDLYHGDTDLGPNCQLVKMRGNTVRFISDRGTGIYADFALR</sequence>
<comment type="caution">
    <text evidence="1">The sequence shown here is derived from an EMBL/GenBank/DDBJ whole genome shotgun (WGS) entry which is preliminary data.</text>
</comment>
<dbReference type="EMBL" id="LFTY01000002">
    <property type="protein sequence ID" value="KMW58682.1"/>
    <property type="molecule type" value="Genomic_DNA"/>
</dbReference>
<accession>A0A0J9E7K4</accession>
<dbReference type="Proteomes" id="UP000037178">
    <property type="component" value="Unassembled WGS sequence"/>
</dbReference>
<dbReference type="PATRIC" id="fig|1675527.3.peg.3835"/>
<organism evidence="1 2">
    <name type="scientific">Candidatus Rhodobacter oscarellae</name>
    <dbReference type="NCBI Taxonomy" id="1675527"/>
    <lineage>
        <taxon>Bacteria</taxon>
        <taxon>Pseudomonadati</taxon>
        <taxon>Pseudomonadota</taxon>
        <taxon>Alphaproteobacteria</taxon>
        <taxon>Rhodobacterales</taxon>
        <taxon>Rhodobacter group</taxon>
        <taxon>Rhodobacter</taxon>
    </lineage>
</organism>
<dbReference type="STRING" id="1675527.AIOL_003661"/>